<feature type="binding site" evidence="8">
    <location>
        <position position="110"/>
    </location>
    <ligand>
        <name>Zn(2+)</name>
        <dbReference type="ChEBI" id="CHEBI:29105"/>
        <note>catalytic</note>
    </ligand>
</feature>
<feature type="domain" description="CMP/dCMP-type deaminase" evidence="9">
    <location>
        <begin position="26"/>
        <end position="144"/>
    </location>
</feature>
<dbReference type="Pfam" id="PF14437">
    <property type="entry name" value="MafB19-deam"/>
    <property type="match status" value="1"/>
</dbReference>
<evidence type="ECO:0000256" key="4">
    <source>
        <dbReference type="ARBA" id="ARBA00022723"/>
    </source>
</evidence>
<keyword evidence="3 8" id="KW-0819">tRNA processing</keyword>
<name>A0ABS4IH52_9BACI</name>
<sequence>MNRNVWVVLFPFSSFKNYYRNVVTNMTDEKFIHVAMEEAKKAREIDEVPIGAVIVYEGEVIATGYNVRETSQETLSHAELIAIQEANRKIGSWRLEDCTLYVTLEPCPMCAGAIVQSRIKRVVYGAPDPKAGCGGTLMNLLDEERFNHQVEVTRGVLEEECGQLLTAFFRELRRKKGKE</sequence>
<comment type="similarity">
    <text evidence="1">Belongs to the cytidine and deoxycytidylate deaminase family. ADAT2 subfamily.</text>
</comment>
<keyword evidence="6 8" id="KW-0862">Zinc</keyword>
<organism evidence="10 11">
    <name type="scientific">Virgibacillus natechei</name>
    <dbReference type="NCBI Taxonomy" id="1216297"/>
    <lineage>
        <taxon>Bacteria</taxon>
        <taxon>Bacillati</taxon>
        <taxon>Bacillota</taxon>
        <taxon>Bacilli</taxon>
        <taxon>Bacillales</taxon>
        <taxon>Bacillaceae</taxon>
        <taxon>Virgibacillus</taxon>
    </lineage>
</organism>
<dbReference type="PANTHER" id="PTHR11079">
    <property type="entry name" value="CYTOSINE DEAMINASE FAMILY MEMBER"/>
    <property type="match status" value="1"/>
</dbReference>
<dbReference type="SUPFAM" id="SSF53927">
    <property type="entry name" value="Cytidine deaminase-like"/>
    <property type="match status" value="1"/>
</dbReference>
<dbReference type="GO" id="GO:0052717">
    <property type="term" value="F:tRNA-specific adenosine-34 deaminase activity"/>
    <property type="evidence" value="ECO:0007669"/>
    <property type="project" value="UniProtKB-EC"/>
</dbReference>
<evidence type="ECO:0000256" key="2">
    <source>
        <dbReference type="ARBA" id="ARBA00011738"/>
    </source>
</evidence>
<dbReference type="Gene3D" id="3.40.140.10">
    <property type="entry name" value="Cytidine Deaminase, domain 2"/>
    <property type="match status" value="1"/>
</dbReference>
<evidence type="ECO:0000256" key="6">
    <source>
        <dbReference type="ARBA" id="ARBA00022833"/>
    </source>
</evidence>
<comment type="caution">
    <text evidence="10">The sequence shown here is derived from an EMBL/GenBank/DDBJ whole genome shotgun (WGS) entry which is preliminary data.</text>
</comment>
<dbReference type="InterPro" id="IPR028883">
    <property type="entry name" value="tRNA_aden_deaminase"/>
</dbReference>
<dbReference type="InterPro" id="IPR016193">
    <property type="entry name" value="Cytidine_deaminase-like"/>
</dbReference>
<dbReference type="EMBL" id="JAGGKX010000012">
    <property type="protein sequence ID" value="MBP1970285.1"/>
    <property type="molecule type" value="Genomic_DNA"/>
</dbReference>
<accession>A0ABS4IH52</accession>
<comment type="cofactor">
    <cofactor evidence="8">
        <name>Zn(2+)</name>
        <dbReference type="ChEBI" id="CHEBI:29105"/>
    </cofactor>
    <text evidence="8">Binds 1 zinc ion per subunit.</text>
</comment>
<feature type="binding site" evidence="8">
    <location>
        <position position="107"/>
    </location>
    <ligand>
        <name>Zn(2+)</name>
        <dbReference type="ChEBI" id="CHEBI:29105"/>
        <note>catalytic</note>
    </ligand>
</feature>
<evidence type="ECO:0000313" key="10">
    <source>
        <dbReference type="EMBL" id="MBP1970285.1"/>
    </source>
</evidence>
<keyword evidence="5 8" id="KW-0378">Hydrolase</keyword>
<evidence type="ECO:0000256" key="7">
    <source>
        <dbReference type="ARBA" id="ARBA00048045"/>
    </source>
</evidence>
<dbReference type="HAMAP" id="MF_00972">
    <property type="entry name" value="tRNA_aden_deaminase"/>
    <property type="match status" value="1"/>
</dbReference>
<evidence type="ECO:0000256" key="1">
    <source>
        <dbReference type="ARBA" id="ARBA00010669"/>
    </source>
</evidence>
<dbReference type="Proteomes" id="UP001519345">
    <property type="component" value="Unassembled WGS sequence"/>
</dbReference>
<evidence type="ECO:0000313" key="11">
    <source>
        <dbReference type="Proteomes" id="UP001519345"/>
    </source>
</evidence>
<evidence type="ECO:0000256" key="8">
    <source>
        <dbReference type="HAMAP-Rule" id="MF_00972"/>
    </source>
</evidence>
<evidence type="ECO:0000259" key="9">
    <source>
        <dbReference type="PROSITE" id="PS51747"/>
    </source>
</evidence>
<comment type="function">
    <text evidence="8">Catalyzes the deamination of adenosine to inosine at the wobble position 34 of tRNA(Arg2).</text>
</comment>
<feature type="active site" description="Proton donor" evidence="8">
    <location>
        <position position="79"/>
    </location>
</feature>
<dbReference type="EC" id="3.5.4.33" evidence="8"/>
<comment type="subunit">
    <text evidence="2 8">Homodimer.</text>
</comment>
<dbReference type="PANTHER" id="PTHR11079:SF202">
    <property type="entry name" value="TRNA-SPECIFIC ADENOSINE DEAMINASE"/>
    <property type="match status" value="1"/>
</dbReference>
<keyword evidence="4 8" id="KW-0479">Metal-binding</keyword>
<dbReference type="InterPro" id="IPR016192">
    <property type="entry name" value="APOBEC/CMP_deaminase_Zn-bd"/>
</dbReference>
<protein>
    <recommendedName>
        <fullName evidence="8">tRNA-specific adenosine deaminase</fullName>
        <ecNumber evidence="8">3.5.4.33</ecNumber>
    </recommendedName>
</protein>
<reference evidence="10 11" key="1">
    <citation type="submission" date="2021-03" db="EMBL/GenBank/DDBJ databases">
        <title>Genomic Encyclopedia of Type Strains, Phase IV (KMG-IV): sequencing the most valuable type-strain genomes for metagenomic binning, comparative biology and taxonomic classification.</title>
        <authorList>
            <person name="Goeker M."/>
        </authorList>
    </citation>
    <scope>NUCLEOTIDE SEQUENCE [LARGE SCALE GENOMIC DNA]</scope>
    <source>
        <strain evidence="10 11">DSM 25609</strain>
    </source>
</reference>
<feature type="binding site" evidence="8">
    <location>
        <position position="77"/>
    </location>
    <ligand>
        <name>Zn(2+)</name>
        <dbReference type="ChEBI" id="CHEBI:29105"/>
        <note>catalytic</note>
    </ligand>
</feature>
<evidence type="ECO:0000256" key="5">
    <source>
        <dbReference type="ARBA" id="ARBA00022801"/>
    </source>
</evidence>
<dbReference type="PROSITE" id="PS51747">
    <property type="entry name" value="CYT_DCMP_DEAMINASES_2"/>
    <property type="match status" value="1"/>
</dbReference>
<dbReference type="CDD" id="cd01285">
    <property type="entry name" value="nucleoside_deaminase"/>
    <property type="match status" value="1"/>
</dbReference>
<keyword evidence="11" id="KW-1185">Reference proteome</keyword>
<dbReference type="NCBIfam" id="NF008113">
    <property type="entry name" value="PRK10860.1"/>
    <property type="match status" value="1"/>
</dbReference>
<dbReference type="InterPro" id="IPR058535">
    <property type="entry name" value="MafB19-deam"/>
</dbReference>
<evidence type="ECO:0000256" key="3">
    <source>
        <dbReference type="ARBA" id="ARBA00022694"/>
    </source>
</evidence>
<proteinExistence type="inferred from homology"/>
<gene>
    <name evidence="8" type="primary">tadA</name>
    <name evidence="10" type="ORF">J2Z83_002403</name>
</gene>
<dbReference type="PROSITE" id="PS00903">
    <property type="entry name" value="CYT_DCMP_DEAMINASES_1"/>
    <property type="match status" value="1"/>
</dbReference>
<dbReference type="InterPro" id="IPR002125">
    <property type="entry name" value="CMP_dCMP_dom"/>
</dbReference>
<comment type="catalytic activity">
    <reaction evidence="7 8">
        <text>adenosine(34) in tRNA + H2O + H(+) = inosine(34) in tRNA + NH4(+)</text>
        <dbReference type="Rhea" id="RHEA:43168"/>
        <dbReference type="Rhea" id="RHEA-COMP:10373"/>
        <dbReference type="Rhea" id="RHEA-COMP:10374"/>
        <dbReference type="ChEBI" id="CHEBI:15377"/>
        <dbReference type="ChEBI" id="CHEBI:15378"/>
        <dbReference type="ChEBI" id="CHEBI:28938"/>
        <dbReference type="ChEBI" id="CHEBI:74411"/>
        <dbReference type="ChEBI" id="CHEBI:82852"/>
        <dbReference type="EC" id="3.5.4.33"/>
    </reaction>
</comment>